<evidence type="ECO:0000313" key="7">
    <source>
        <dbReference type="EMBL" id="EEH53418.1"/>
    </source>
</evidence>
<reference evidence="7 8" key="1">
    <citation type="journal article" date="2009" name="Science">
        <title>Green evolution and dynamic adaptations revealed by genomes of the marine picoeukaryotes Micromonas.</title>
        <authorList>
            <person name="Worden A.Z."/>
            <person name="Lee J.H."/>
            <person name="Mock T."/>
            <person name="Rouze P."/>
            <person name="Simmons M.P."/>
            <person name="Aerts A.L."/>
            <person name="Allen A.E."/>
            <person name="Cuvelier M.L."/>
            <person name="Derelle E."/>
            <person name="Everett M.V."/>
            <person name="Foulon E."/>
            <person name="Grimwood J."/>
            <person name="Gundlach H."/>
            <person name="Henrissat B."/>
            <person name="Napoli C."/>
            <person name="McDonald S.M."/>
            <person name="Parker M.S."/>
            <person name="Rombauts S."/>
            <person name="Salamov A."/>
            <person name="Von Dassow P."/>
            <person name="Badger J.H."/>
            <person name="Coutinho P.M."/>
            <person name="Demir E."/>
            <person name="Dubchak I."/>
            <person name="Gentemann C."/>
            <person name="Eikrem W."/>
            <person name="Gready J.E."/>
            <person name="John U."/>
            <person name="Lanier W."/>
            <person name="Lindquist E.A."/>
            <person name="Lucas S."/>
            <person name="Mayer K.F."/>
            <person name="Moreau H."/>
            <person name="Not F."/>
            <person name="Otillar R."/>
            <person name="Panaud O."/>
            <person name="Pangilinan J."/>
            <person name="Paulsen I."/>
            <person name="Piegu B."/>
            <person name="Poliakov A."/>
            <person name="Robbens S."/>
            <person name="Schmutz J."/>
            <person name="Toulza E."/>
            <person name="Wyss T."/>
            <person name="Zelensky A."/>
            <person name="Zhou K."/>
            <person name="Armbrust E.V."/>
            <person name="Bhattacharya D."/>
            <person name="Goodenough U.W."/>
            <person name="Van de Peer Y."/>
            <person name="Grigoriev I.V."/>
        </authorList>
    </citation>
    <scope>NUCLEOTIDE SEQUENCE [LARGE SCALE GENOMIC DNA]</scope>
    <source>
        <strain evidence="7 8">CCMP1545</strain>
    </source>
</reference>
<dbReference type="GO" id="GO:0042910">
    <property type="term" value="F:xenobiotic transmembrane transporter activity"/>
    <property type="evidence" value="ECO:0007669"/>
    <property type="project" value="InterPro"/>
</dbReference>
<evidence type="ECO:0000256" key="3">
    <source>
        <dbReference type="ARBA" id="ARBA00022692"/>
    </source>
</evidence>
<dbReference type="Proteomes" id="UP000001876">
    <property type="component" value="Unassembled WGS sequence"/>
</dbReference>
<feature type="transmembrane region" description="Helical" evidence="6">
    <location>
        <begin position="55"/>
        <end position="75"/>
    </location>
</feature>
<feature type="transmembrane region" description="Helical" evidence="6">
    <location>
        <begin position="153"/>
        <end position="172"/>
    </location>
</feature>
<evidence type="ECO:0000256" key="2">
    <source>
        <dbReference type="ARBA" id="ARBA00010199"/>
    </source>
</evidence>
<dbReference type="GO" id="GO:1990961">
    <property type="term" value="P:xenobiotic detoxification by transmembrane export across the plasma membrane"/>
    <property type="evidence" value="ECO:0007669"/>
    <property type="project" value="InterPro"/>
</dbReference>
<dbReference type="KEGG" id="mpp:MICPUCDRAFT_2767"/>
<keyword evidence="4 6" id="KW-1133">Transmembrane helix</keyword>
<dbReference type="GO" id="GO:0015297">
    <property type="term" value="F:antiporter activity"/>
    <property type="evidence" value="ECO:0007669"/>
    <property type="project" value="InterPro"/>
</dbReference>
<feature type="transmembrane region" description="Helical" evidence="6">
    <location>
        <begin position="407"/>
        <end position="431"/>
    </location>
</feature>
<keyword evidence="3 6" id="KW-0812">Transmembrane</keyword>
<dbReference type="GO" id="GO:0016020">
    <property type="term" value="C:membrane"/>
    <property type="evidence" value="ECO:0007669"/>
    <property type="project" value="UniProtKB-SubCell"/>
</dbReference>
<name>C1N3F3_MICPC</name>
<organism evidence="8">
    <name type="scientific">Micromonas pusilla (strain CCMP1545)</name>
    <name type="common">Picoplanktonic green alga</name>
    <dbReference type="NCBI Taxonomy" id="564608"/>
    <lineage>
        <taxon>Eukaryota</taxon>
        <taxon>Viridiplantae</taxon>
        <taxon>Chlorophyta</taxon>
        <taxon>Mamiellophyceae</taxon>
        <taxon>Mamiellales</taxon>
        <taxon>Mamiellaceae</taxon>
        <taxon>Micromonas</taxon>
    </lineage>
</organism>
<evidence type="ECO:0000313" key="8">
    <source>
        <dbReference type="Proteomes" id="UP000001876"/>
    </source>
</evidence>
<protein>
    <recommendedName>
        <fullName evidence="6">Protein DETOXIFICATION</fullName>
    </recommendedName>
    <alternativeName>
        <fullName evidence="6">Multidrug and toxic compound extrusion protein</fullName>
    </alternativeName>
</protein>
<proteinExistence type="inferred from homology"/>
<comment type="subcellular location">
    <subcellularLocation>
        <location evidence="1">Membrane</location>
        <topology evidence="1">Multi-pass membrane protein</topology>
    </subcellularLocation>
</comment>
<feature type="transmembrane region" description="Helical" evidence="6">
    <location>
        <begin position="383"/>
        <end position="401"/>
    </location>
</feature>
<dbReference type="GeneID" id="9687810"/>
<dbReference type="OMA" id="NQWMIPS"/>
<dbReference type="NCBIfam" id="TIGR00797">
    <property type="entry name" value="matE"/>
    <property type="match status" value="1"/>
</dbReference>
<feature type="non-terminal residue" evidence="7">
    <location>
        <position position="446"/>
    </location>
</feature>
<dbReference type="RefSeq" id="XP_003062599.1">
    <property type="nucleotide sequence ID" value="XM_003062553.1"/>
</dbReference>
<dbReference type="PANTHER" id="PTHR11206">
    <property type="entry name" value="MULTIDRUG RESISTANCE PROTEIN"/>
    <property type="match status" value="1"/>
</dbReference>
<feature type="transmembrane region" description="Helical" evidence="6">
    <location>
        <begin position="87"/>
        <end position="109"/>
    </location>
</feature>
<feature type="transmembrane region" description="Helical" evidence="6">
    <location>
        <begin position="267"/>
        <end position="290"/>
    </location>
</feature>
<gene>
    <name evidence="7" type="ORF">MICPUCDRAFT_2767</name>
</gene>
<keyword evidence="5 6" id="KW-0472">Membrane</keyword>
<dbReference type="InterPro" id="IPR045069">
    <property type="entry name" value="MATE_euk"/>
</dbReference>
<accession>C1N3F3</accession>
<dbReference type="Pfam" id="PF01554">
    <property type="entry name" value="MatE"/>
    <property type="match status" value="2"/>
</dbReference>
<dbReference type="InterPro" id="IPR002528">
    <property type="entry name" value="MATE_fam"/>
</dbReference>
<sequence length="446" mass="46767">ESAAQLALALPVSLSMICNRVMSLTSVAFVGHLGPLPLAGAALATTLGNVTGNSIMVGMASAVTTLCGAAFGARAYSSLGGVLQRALIILTLAAIPICVLWANATSLLLAMGQDEEISRVAGRYIIALIPGLVFYAWNICVQGFMQSQRLTKPSAVAGVVAAVLHVPANVVFMRALGLGYVGAALATSWSNGVVLTINVAYLVRESLRRARRATWTGWSARDAFSDWPAFLRLALPGVLMMGEWWASEANILIAGYLPNPERNVAGVSIFQVTNALAFMIPVGFSVAVAARAGNELGSRAPARARHAARCAFVLILIVEAAVSAVILLARKSWGKIYSADDDVVSLVSALLVPLAIYTAFDGVLCVATGVIKACGRQAVAGPVVFFAYYVVGIPLAVYLAFGPPKMGAMGLAIGATVGTVVHSLIICFIVYRTDWFGEVERARARL</sequence>
<dbReference type="CDD" id="cd13132">
    <property type="entry name" value="MATE_eukaryotic"/>
    <property type="match status" value="1"/>
</dbReference>
<feature type="non-terminal residue" evidence="7">
    <location>
        <position position="1"/>
    </location>
</feature>
<dbReference type="EMBL" id="GG663746">
    <property type="protein sequence ID" value="EEH53418.1"/>
    <property type="molecule type" value="Genomic_DNA"/>
</dbReference>
<feature type="transmembrane region" description="Helical" evidence="6">
    <location>
        <begin position="121"/>
        <end position="141"/>
    </location>
</feature>
<evidence type="ECO:0000256" key="1">
    <source>
        <dbReference type="ARBA" id="ARBA00004141"/>
    </source>
</evidence>
<evidence type="ECO:0000256" key="4">
    <source>
        <dbReference type="ARBA" id="ARBA00022989"/>
    </source>
</evidence>
<feature type="transmembrane region" description="Helical" evidence="6">
    <location>
        <begin position="349"/>
        <end position="371"/>
    </location>
</feature>
<dbReference type="eggNOG" id="KOG1347">
    <property type="taxonomic scope" value="Eukaryota"/>
</dbReference>
<evidence type="ECO:0000256" key="6">
    <source>
        <dbReference type="RuleBase" id="RU004914"/>
    </source>
</evidence>
<keyword evidence="8" id="KW-1185">Reference proteome</keyword>
<feature type="transmembrane region" description="Helical" evidence="6">
    <location>
        <begin position="229"/>
        <end position="247"/>
    </location>
</feature>
<feature type="transmembrane region" description="Helical" evidence="6">
    <location>
        <begin position="21"/>
        <end position="43"/>
    </location>
</feature>
<dbReference type="AlphaFoldDB" id="C1N3F3"/>
<evidence type="ECO:0000256" key="5">
    <source>
        <dbReference type="ARBA" id="ARBA00023136"/>
    </source>
</evidence>
<comment type="similarity">
    <text evidence="2 6">Belongs to the multi antimicrobial extrusion (MATE) (TC 2.A.66.1) family.</text>
</comment>
<feature type="transmembrane region" description="Helical" evidence="6">
    <location>
        <begin position="178"/>
        <end position="203"/>
    </location>
</feature>
<dbReference type="OrthoDB" id="2126698at2759"/>
<dbReference type="STRING" id="564608.C1N3F3"/>
<feature type="transmembrane region" description="Helical" evidence="6">
    <location>
        <begin position="311"/>
        <end position="329"/>
    </location>
</feature>